<evidence type="ECO:0000256" key="8">
    <source>
        <dbReference type="HAMAP-Rule" id="MF_01326"/>
    </source>
</evidence>
<comment type="function">
    <text evidence="8">One of two assembly initiator proteins, it binds directly to the 5'-end of the 23S rRNA, where it nucleates assembly of the 50S subunit.</text>
</comment>
<evidence type="ECO:0000256" key="4">
    <source>
        <dbReference type="ARBA" id="ARBA00022980"/>
    </source>
</evidence>
<organism evidence="11 12">
    <name type="scientific">Aureibacter tunicatorum</name>
    <dbReference type="NCBI Taxonomy" id="866807"/>
    <lineage>
        <taxon>Bacteria</taxon>
        <taxon>Pseudomonadati</taxon>
        <taxon>Bacteroidota</taxon>
        <taxon>Cytophagia</taxon>
        <taxon>Cytophagales</taxon>
        <taxon>Persicobacteraceae</taxon>
        <taxon>Aureibacter</taxon>
    </lineage>
</organism>
<gene>
    <name evidence="8" type="primary">rplX</name>
    <name evidence="11" type="ORF">HNQ88_000948</name>
</gene>
<evidence type="ECO:0000256" key="9">
    <source>
        <dbReference type="RuleBase" id="RU003477"/>
    </source>
</evidence>
<evidence type="ECO:0000256" key="6">
    <source>
        <dbReference type="ARBA" id="ARBA00035206"/>
    </source>
</evidence>
<dbReference type="RefSeq" id="WP_309937442.1">
    <property type="nucleotide sequence ID" value="NZ_AP025305.1"/>
</dbReference>
<evidence type="ECO:0000256" key="2">
    <source>
        <dbReference type="ARBA" id="ARBA00022730"/>
    </source>
</evidence>
<keyword evidence="2 8" id="KW-0699">rRNA-binding</keyword>
<keyword evidence="5 8" id="KW-0687">Ribonucleoprotein</keyword>
<proteinExistence type="inferred from homology"/>
<evidence type="ECO:0000256" key="1">
    <source>
        <dbReference type="ARBA" id="ARBA00010618"/>
    </source>
</evidence>
<comment type="function">
    <text evidence="7 8">One of the proteins that surrounds the polypeptide exit tunnel on the outside of the subunit.</text>
</comment>
<evidence type="ECO:0000313" key="11">
    <source>
        <dbReference type="EMBL" id="MDR6237972.1"/>
    </source>
</evidence>
<protein>
    <recommendedName>
        <fullName evidence="6 8">Large ribosomal subunit protein uL24</fullName>
    </recommendedName>
</protein>
<dbReference type="FunFam" id="2.30.30.30:FF:000004">
    <property type="entry name" value="50S ribosomal protein L24"/>
    <property type="match status" value="1"/>
</dbReference>
<dbReference type="InterPro" id="IPR008991">
    <property type="entry name" value="Translation_prot_SH3-like_sf"/>
</dbReference>
<evidence type="ECO:0000256" key="3">
    <source>
        <dbReference type="ARBA" id="ARBA00022884"/>
    </source>
</evidence>
<dbReference type="InterPro" id="IPR005824">
    <property type="entry name" value="KOW"/>
</dbReference>
<dbReference type="Pfam" id="PF00467">
    <property type="entry name" value="KOW"/>
    <property type="match status" value="1"/>
</dbReference>
<dbReference type="Proteomes" id="UP001185092">
    <property type="component" value="Unassembled WGS sequence"/>
</dbReference>
<name>A0AAE4BS46_9BACT</name>
<dbReference type="EMBL" id="JAVDQD010000001">
    <property type="protein sequence ID" value="MDR6237972.1"/>
    <property type="molecule type" value="Genomic_DNA"/>
</dbReference>
<dbReference type="HAMAP" id="MF_01326_B">
    <property type="entry name" value="Ribosomal_uL24_B"/>
    <property type="match status" value="1"/>
</dbReference>
<evidence type="ECO:0000256" key="5">
    <source>
        <dbReference type="ARBA" id="ARBA00023274"/>
    </source>
</evidence>
<feature type="domain" description="KOW" evidence="10">
    <location>
        <begin position="9"/>
        <end position="36"/>
    </location>
</feature>
<keyword evidence="4 8" id="KW-0689">Ribosomal protein</keyword>
<comment type="caution">
    <text evidence="11">The sequence shown here is derived from an EMBL/GenBank/DDBJ whole genome shotgun (WGS) entry which is preliminary data.</text>
</comment>
<dbReference type="GO" id="GO:0019843">
    <property type="term" value="F:rRNA binding"/>
    <property type="evidence" value="ECO:0007669"/>
    <property type="project" value="UniProtKB-UniRule"/>
</dbReference>
<dbReference type="GO" id="GO:0005840">
    <property type="term" value="C:ribosome"/>
    <property type="evidence" value="ECO:0007669"/>
    <property type="project" value="UniProtKB-KW"/>
</dbReference>
<evidence type="ECO:0000313" key="12">
    <source>
        <dbReference type="Proteomes" id="UP001185092"/>
    </source>
</evidence>
<reference evidence="11" key="1">
    <citation type="submission" date="2023-07" db="EMBL/GenBank/DDBJ databases">
        <title>Genomic Encyclopedia of Type Strains, Phase IV (KMG-IV): sequencing the most valuable type-strain genomes for metagenomic binning, comparative biology and taxonomic classification.</title>
        <authorList>
            <person name="Goeker M."/>
        </authorList>
    </citation>
    <scope>NUCLEOTIDE SEQUENCE</scope>
    <source>
        <strain evidence="11">DSM 26174</strain>
    </source>
</reference>
<dbReference type="Gene3D" id="2.30.30.30">
    <property type="match status" value="1"/>
</dbReference>
<dbReference type="InterPro" id="IPR041988">
    <property type="entry name" value="Ribosomal_uL24_KOW"/>
</dbReference>
<dbReference type="InterPro" id="IPR057264">
    <property type="entry name" value="Ribosomal_uL24_C"/>
</dbReference>
<keyword evidence="3 8" id="KW-0694">RNA-binding</keyword>
<dbReference type="GO" id="GO:1990904">
    <property type="term" value="C:ribonucleoprotein complex"/>
    <property type="evidence" value="ECO:0007669"/>
    <property type="project" value="UniProtKB-KW"/>
</dbReference>
<dbReference type="SUPFAM" id="SSF50104">
    <property type="entry name" value="Translation proteins SH3-like domain"/>
    <property type="match status" value="1"/>
</dbReference>
<dbReference type="Pfam" id="PF17136">
    <property type="entry name" value="ribosomal_L24"/>
    <property type="match status" value="1"/>
</dbReference>
<accession>A0AAE4BS46</accession>
<dbReference type="SMART" id="SM00739">
    <property type="entry name" value="KOW"/>
    <property type="match status" value="1"/>
</dbReference>
<dbReference type="CDD" id="cd06089">
    <property type="entry name" value="KOW_RPL26"/>
    <property type="match status" value="1"/>
</dbReference>
<keyword evidence="12" id="KW-1185">Reference proteome</keyword>
<dbReference type="PROSITE" id="PS01108">
    <property type="entry name" value="RIBOSOMAL_L24"/>
    <property type="match status" value="1"/>
</dbReference>
<evidence type="ECO:0000256" key="7">
    <source>
        <dbReference type="ARBA" id="ARBA00058688"/>
    </source>
</evidence>
<dbReference type="PANTHER" id="PTHR12903">
    <property type="entry name" value="MITOCHONDRIAL RIBOSOMAL PROTEIN L24"/>
    <property type="match status" value="1"/>
</dbReference>
<dbReference type="NCBIfam" id="TIGR01079">
    <property type="entry name" value="rplX_bact"/>
    <property type="match status" value="1"/>
</dbReference>
<comment type="similarity">
    <text evidence="1 8 9">Belongs to the universal ribosomal protein uL24 family.</text>
</comment>
<dbReference type="InterPro" id="IPR005825">
    <property type="entry name" value="Ribosomal_uL24_CS"/>
</dbReference>
<dbReference type="InterPro" id="IPR014722">
    <property type="entry name" value="Rib_uL2_dom2"/>
</dbReference>
<evidence type="ECO:0000259" key="10">
    <source>
        <dbReference type="SMART" id="SM00739"/>
    </source>
</evidence>
<dbReference type="GO" id="GO:0003735">
    <property type="term" value="F:structural constituent of ribosome"/>
    <property type="evidence" value="ECO:0007669"/>
    <property type="project" value="InterPro"/>
</dbReference>
<dbReference type="GO" id="GO:0006412">
    <property type="term" value="P:translation"/>
    <property type="evidence" value="ECO:0007669"/>
    <property type="project" value="UniProtKB-UniRule"/>
</dbReference>
<dbReference type="AlphaFoldDB" id="A0AAE4BS46"/>
<comment type="subunit">
    <text evidence="8">Part of the 50S ribosomal subunit.</text>
</comment>
<sequence>MATKSVKLRLKKGDTVKIIAGNDKGKTGVVQQVLTSESRVIVEGVRVVTKHIKPSATNPQGGIEKVEAPIHVSNVMLIDPAKGEPTKVGRKLDANGKLVRFSKKTGEIIQ</sequence>
<dbReference type="InterPro" id="IPR003256">
    <property type="entry name" value="Ribosomal_uL24"/>
</dbReference>